<feature type="region of interest" description="Disordered" evidence="10">
    <location>
        <begin position="1"/>
        <end position="231"/>
    </location>
</feature>
<keyword evidence="6" id="KW-0805">Transcription regulation</keyword>
<dbReference type="AlphaFoldDB" id="A0A8C2WDM6"/>
<proteinExistence type="inferred from homology"/>
<dbReference type="GeneTree" id="ENSGT00770000121795"/>
<evidence type="ECO:0000256" key="6">
    <source>
        <dbReference type="ARBA" id="ARBA00023015"/>
    </source>
</evidence>
<dbReference type="Ensembl" id="ENSCLMT00005002722.1">
    <property type="protein sequence ID" value="ENSCLMP00005002596.1"/>
    <property type="gene ID" value="ENSCLMG00005001300.1"/>
</dbReference>
<dbReference type="PRINTS" id="PR00930">
    <property type="entry name" value="HIGHMOBLTYIY"/>
</dbReference>
<evidence type="ECO:0000256" key="7">
    <source>
        <dbReference type="ARBA" id="ARBA00023125"/>
    </source>
</evidence>
<evidence type="ECO:0000256" key="2">
    <source>
        <dbReference type="ARBA" id="ARBA00010812"/>
    </source>
</evidence>
<comment type="subcellular location">
    <subcellularLocation>
        <location evidence="1">Nucleus</location>
    </subcellularLocation>
</comment>
<evidence type="ECO:0000313" key="12">
    <source>
        <dbReference type="Proteomes" id="UP000694565"/>
    </source>
</evidence>
<protein>
    <submittedName>
        <fullName evidence="11">Uncharacterized protein</fullName>
    </submittedName>
</protein>
<keyword evidence="7" id="KW-0238">DNA-binding</keyword>
<feature type="compositionally biased region" description="Acidic residues" evidence="10">
    <location>
        <begin position="33"/>
        <end position="45"/>
    </location>
</feature>
<accession>A0A8C2WDM6</accession>
<evidence type="ECO:0000256" key="3">
    <source>
        <dbReference type="ARBA" id="ARBA00022553"/>
    </source>
</evidence>
<sequence>MKEVNSEEEEEEEEPAEKSHRGRGRPKKKIVEESEDEEEEEELDSDGSKPAKRGRGRPKGSLNKKPPAYRVHSKVGPATRGKRGRPRKQPAKRGRPRKYPLPSPEELNKPKVWKPLGRPRKYPRVDPPEGSQPAPRRSRGRPFKSESKKGAHLRKNFPASSPRDPNVGSQRKRGRPPSAPKSVAAPKGDAAPTRKRGRPKGSLNFKKASSETKPEVSNRSKAESDSSPVGVDHKLSDVVYVSFVVAIKRLLRNYEEERKVKINVGKKIKNIKTRELES</sequence>
<evidence type="ECO:0000256" key="4">
    <source>
        <dbReference type="ARBA" id="ARBA00022737"/>
    </source>
</evidence>
<keyword evidence="8" id="KW-0804">Transcription</keyword>
<dbReference type="PANTHER" id="PTHR23341">
    <property type="entry name" value="HIGH MOBILITY GROUP PROTEINS HMG-A AND C"/>
    <property type="match status" value="1"/>
</dbReference>
<keyword evidence="9" id="KW-0539">Nucleus</keyword>
<organism evidence="11 12">
    <name type="scientific">Cyclopterus lumpus</name>
    <name type="common">Lumpsucker</name>
    <dbReference type="NCBI Taxonomy" id="8103"/>
    <lineage>
        <taxon>Eukaryota</taxon>
        <taxon>Metazoa</taxon>
        <taxon>Chordata</taxon>
        <taxon>Craniata</taxon>
        <taxon>Vertebrata</taxon>
        <taxon>Euteleostomi</taxon>
        <taxon>Actinopterygii</taxon>
        <taxon>Neopterygii</taxon>
        <taxon>Teleostei</taxon>
        <taxon>Neoteleostei</taxon>
        <taxon>Acanthomorphata</taxon>
        <taxon>Eupercaria</taxon>
        <taxon>Perciformes</taxon>
        <taxon>Cottioidei</taxon>
        <taxon>Cottales</taxon>
        <taxon>Cyclopteridae</taxon>
        <taxon>Cyclopterus</taxon>
    </lineage>
</organism>
<keyword evidence="5" id="KW-0007">Acetylation</keyword>
<dbReference type="InterPro" id="IPR017956">
    <property type="entry name" value="AT_hook_DNA-bd_motif"/>
</dbReference>
<dbReference type="GO" id="GO:0003712">
    <property type="term" value="F:transcription coregulator activity"/>
    <property type="evidence" value="ECO:0007669"/>
    <property type="project" value="TreeGrafter"/>
</dbReference>
<dbReference type="PANTHER" id="PTHR23341:SF2">
    <property type="entry name" value="HIGH MOBILITY GROUP PROTEIN HMG-12"/>
    <property type="match status" value="1"/>
</dbReference>
<dbReference type="GO" id="GO:0000785">
    <property type="term" value="C:chromatin"/>
    <property type="evidence" value="ECO:0007669"/>
    <property type="project" value="InterPro"/>
</dbReference>
<dbReference type="GO" id="GO:0006355">
    <property type="term" value="P:regulation of DNA-templated transcription"/>
    <property type="evidence" value="ECO:0007669"/>
    <property type="project" value="InterPro"/>
</dbReference>
<reference evidence="11" key="1">
    <citation type="submission" date="2025-08" db="UniProtKB">
        <authorList>
            <consortium name="Ensembl"/>
        </authorList>
    </citation>
    <scope>IDENTIFICATION</scope>
</reference>
<evidence type="ECO:0000313" key="11">
    <source>
        <dbReference type="Ensembl" id="ENSCLMP00005002596.1"/>
    </source>
</evidence>
<feature type="compositionally biased region" description="Basic residues" evidence="10">
    <location>
        <begin position="80"/>
        <end position="98"/>
    </location>
</feature>
<keyword evidence="3" id="KW-0597">Phosphoprotein</keyword>
<evidence type="ECO:0000256" key="5">
    <source>
        <dbReference type="ARBA" id="ARBA00022990"/>
    </source>
</evidence>
<evidence type="ECO:0000256" key="1">
    <source>
        <dbReference type="ARBA" id="ARBA00004123"/>
    </source>
</evidence>
<dbReference type="InterPro" id="IPR000116">
    <property type="entry name" value="HMGA"/>
</dbReference>
<comment type="similarity">
    <text evidence="2">Belongs to the HMGA family.</text>
</comment>
<keyword evidence="12" id="KW-1185">Reference proteome</keyword>
<dbReference type="Pfam" id="PF02178">
    <property type="entry name" value="AT_hook"/>
    <property type="match status" value="7"/>
</dbReference>
<keyword evidence="4" id="KW-0677">Repeat</keyword>
<dbReference type="GO" id="GO:0003677">
    <property type="term" value="F:DNA binding"/>
    <property type="evidence" value="ECO:0007669"/>
    <property type="project" value="UniProtKB-KW"/>
</dbReference>
<dbReference type="GO" id="GO:0005634">
    <property type="term" value="C:nucleus"/>
    <property type="evidence" value="ECO:0007669"/>
    <property type="project" value="UniProtKB-SubCell"/>
</dbReference>
<reference evidence="11" key="2">
    <citation type="submission" date="2025-09" db="UniProtKB">
        <authorList>
            <consortium name="Ensembl"/>
        </authorList>
    </citation>
    <scope>IDENTIFICATION</scope>
</reference>
<feature type="compositionally biased region" description="Basic and acidic residues" evidence="10">
    <location>
        <begin position="208"/>
        <end position="224"/>
    </location>
</feature>
<dbReference type="GO" id="GO:0010557">
    <property type="term" value="P:positive regulation of macromolecule biosynthetic process"/>
    <property type="evidence" value="ECO:0007669"/>
    <property type="project" value="UniProtKB-ARBA"/>
</dbReference>
<name>A0A8C2WDM6_CYCLU</name>
<dbReference type="Proteomes" id="UP000694565">
    <property type="component" value="Unplaced"/>
</dbReference>
<evidence type="ECO:0000256" key="8">
    <source>
        <dbReference type="ARBA" id="ARBA00023163"/>
    </source>
</evidence>
<dbReference type="PRINTS" id="PR00929">
    <property type="entry name" value="ATHOOK"/>
</dbReference>
<evidence type="ECO:0000256" key="10">
    <source>
        <dbReference type="SAM" id="MobiDB-lite"/>
    </source>
</evidence>
<feature type="compositionally biased region" description="Acidic residues" evidence="10">
    <location>
        <begin position="1"/>
        <end position="15"/>
    </location>
</feature>
<evidence type="ECO:0000256" key="9">
    <source>
        <dbReference type="ARBA" id="ARBA00023242"/>
    </source>
</evidence>
<dbReference type="SMART" id="SM00384">
    <property type="entry name" value="AT_hook"/>
    <property type="match status" value="8"/>
</dbReference>